<dbReference type="SUPFAM" id="SSF52317">
    <property type="entry name" value="Class I glutamine amidotransferase-like"/>
    <property type="match status" value="1"/>
</dbReference>
<evidence type="ECO:0000256" key="2">
    <source>
        <dbReference type="ARBA" id="ARBA00022679"/>
    </source>
</evidence>
<dbReference type="AlphaFoldDB" id="A0AAW8UEX9"/>
<evidence type="ECO:0000313" key="5">
    <source>
        <dbReference type="Proteomes" id="UP001250218"/>
    </source>
</evidence>
<dbReference type="Gene3D" id="3.40.50.880">
    <property type="match status" value="1"/>
</dbReference>
<organism evidence="4 5">
    <name type="scientific">Lactococcus lactis</name>
    <dbReference type="NCBI Taxonomy" id="1358"/>
    <lineage>
        <taxon>Bacteria</taxon>
        <taxon>Bacillati</taxon>
        <taxon>Bacillota</taxon>
        <taxon>Bacilli</taxon>
        <taxon>Lactobacillales</taxon>
        <taxon>Streptococcaceae</taxon>
        <taxon>Lactococcus</taxon>
    </lineage>
</organism>
<dbReference type="InterPro" id="IPR029062">
    <property type="entry name" value="Class_I_gatase-like"/>
</dbReference>
<dbReference type="GO" id="GO:0008899">
    <property type="term" value="F:homoserine O-succinyltransferase activity"/>
    <property type="evidence" value="ECO:0007669"/>
    <property type="project" value="UniProtKB-EC"/>
</dbReference>
<name>A0AAW8UEX9_9LACT</name>
<dbReference type="InterPro" id="IPR033752">
    <property type="entry name" value="MetA_family"/>
</dbReference>
<dbReference type="EMBL" id="JARQDL010000022">
    <property type="protein sequence ID" value="MDT2947152.1"/>
    <property type="molecule type" value="Genomic_DNA"/>
</dbReference>
<comment type="caution">
    <text evidence="4">The sequence shown here is derived from an EMBL/GenBank/DDBJ whole genome shotgun (WGS) entry which is preliminary data.</text>
</comment>
<gene>
    <name evidence="4" type="ORF">P7I04_14125</name>
</gene>
<proteinExistence type="predicted"/>
<dbReference type="Proteomes" id="UP001250218">
    <property type="component" value="Unassembled WGS sequence"/>
</dbReference>
<dbReference type="PANTHER" id="PTHR20919">
    <property type="entry name" value="HOMOSERINE O-SUCCINYLTRANSFERASE"/>
    <property type="match status" value="1"/>
</dbReference>
<evidence type="ECO:0000256" key="3">
    <source>
        <dbReference type="ARBA" id="ARBA00023315"/>
    </source>
</evidence>
<keyword evidence="2 4" id="KW-0808">Transferase</keyword>
<keyword evidence="3 4" id="KW-0012">Acyltransferase</keyword>
<evidence type="ECO:0000313" key="4">
    <source>
        <dbReference type="EMBL" id="MDT2947152.1"/>
    </source>
</evidence>
<keyword evidence="1" id="KW-0028">Amino-acid biosynthesis</keyword>
<dbReference type="GO" id="GO:0008652">
    <property type="term" value="P:amino acid biosynthetic process"/>
    <property type="evidence" value="ECO:0007669"/>
    <property type="project" value="UniProtKB-KW"/>
</dbReference>
<reference evidence="4" key="1">
    <citation type="submission" date="2023-03" db="EMBL/GenBank/DDBJ databases">
        <authorList>
            <person name="Shen W."/>
            <person name="Cai J."/>
        </authorList>
    </citation>
    <scope>NUCLEOTIDE SEQUENCE</scope>
    <source>
        <strain evidence="4">Y37</strain>
    </source>
</reference>
<dbReference type="EC" id="2.3.1.46" evidence="4"/>
<dbReference type="PANTHER" id="PTHR20919:SF0">
    <property type="entry name" value="HOMOSERINE O-SUCCINYLTRANSFERASE"/>
    <property type="match status" value="1"/>
</dbReference>
<dbReference type="RefSeq" id="WP_311843822.1">
    <property type="nucleotide sequence ID" value="NZ_JARQDC010000024.1"/>
</dbReference>
<feature type="non-terminal residue" evidence="4">
    <location>
        <position position="1"/>
    </location>
</feature>
<dbReference type="Pfam" id="PF04204">
    <property type="entry name" value="HTS"/>
    <property type="match status" value="1"/>
</dbReference>
<accession>A0AAW8UEX9</accession>
<sequence>IVIPPAIFFYYSTLFDSRFKTLQQNQPNLPQNYFPENDDKNKPKSTWASAASLFFSNWLNYAVYQGTPYLGERLSQHLNEENYDFNQKEQK</sequence>
<evidence type="ECO:0000256" key="1">
    <source>
        <dbReference type="ARBA" id="ARBA00022605"/>
    </source>
</evidence>
<protein>
    <submittedName>
        <fullName evidence="4">Homoserine O-succinyltransferase</fullName>
        <ecNumber evidence="4">2.3.1.46</ecNumber>
    </submittedName>
</protein>